<comment type="subcellular location">
    <subcellularLocation>
        <location evidence="1">Membrane</location>
        <topology evidence="1">Multi-pass membrane protein</topology>
    </subcellularLocation>
</comment>
<dbReference type="EMBL" id="KK198760">
    <property type="protein sequence ID" value="KCW58861.1"/>
    <property type="molecule type" value="Genomic_DNA"/>
</dbReference>
<dbReference type="OMA" id="VFPTWAS"/>
<dbReference type="AlphaFoldDB" id="A0A059AYY2"/>
<evidence type="ECO:0000256" key="2">
    <source>
        <dbReference type="ARBA" id="ARBA00007079"/>
    </source>
</evidence>
<dbReference type="STRING" id="71139.A0A059AYY2"/>
<dbReference type="InParanoid" id="A0A059AYY2"/>
<evidence type="ECO:0000256" key="4">
    <source>
        <dbReference type="ARBA" id="ARBA00022692"/>
    </source>
</evidence>
<name>A0A059AYY2_EUCGR</name>
<keyword evidence="6" id="KW-0406">Ion transport</keyword>
<evidence type="ECO:0000256" key="8">
    <source>
        <dbReference type="ARBA" id="ARBA00023303"/>
    </source>
</evidence>
<evidence type="ECO:0000256" key="5">
    <source>
        <dbReference type="ARBA" id="ARBA00022989"/>
    </source>
</evidence>
<keyword evidence="4 9" id="KW-0812">Transmembrane</keyword>
<gene>
    <name evidence="10" type="ORF">EUGRSUZ_H01488</name>
</gene>
<feature type="transmembrane region" description="Helical" evidence="9">
    <location>
        <begin position="105"/>
        <end position="122"/>
    </location>
</feature>
<dbReference type="InterPro" id="IPR020966">
    <property type="entry name" value="ALMT"/>
</dbReference>
<keyword evidence="8" id="KW-0407">Ion channel</keyword>
<dbReference type="KEGG" id="egr:104457007"/>
<accession>A0A059AYY2</accession>
<keyword evidence="3" id="KW-0813">Transport</keyword>
<dbReference type="GO" id="GO:0034220">
    <property type="term" value="P:monoatomic ion transmembrane transport"/>
    <property type="evidence" value="ECO:0007669"/>
    <property type="project" value="UniProtKB-KW"/>
</dbReference>
<feature type="transmembrane region" description="Helical" evidence="9">
    <location>
        <begin position="160"/>
        <end position="178"/>
    </location>
</feature>
<reference evidence="10" key="1">
    <citation type="submission" date="2013-07" db="EMBL/GenBank/DDBJ databases">
        <title>The genome of Eucalyptus grandis.</title>
        <authorList>
            <person name="Schmutz J."/>
            <person name="Hayes R."/>
            <person name="Myburg A."/>
            <person name="Tuskan G."/>
            <person name="Grattapaglia D."/>
            <person name="Rokhsar D.S."/>
        </authorList>
    </citation>
    <scope>NUCLEOTIDE SEQUENCE</scope>
    <source>
        <tissue evidence="10">Leaf extractions</tissue>
    </source>
</reference>
<dbReference type="OrthoDB" id="68611at2759"/>
<keyword evidence="5 9" id="KW-1133">Transmembrane helix</keyword>
<evidence type="ECO:0000256" key="3">
    <source>
        <dbReference type="ARBA" id="ARBA00022448"/>
    </source>
</evidence>
<evidence type="ECO:0008006" key="11">
    <source>
        <dbReference type="Google" id="ProtNLM"/>
    </source>
</evidence>
<dbReference type="PANTHER" id="PTHR31086">
    <property type="entry name" value="ALUMINUM-ACTIVATED MALATE TRANSPORTER 10"/>
    <property type="match status" value="1"/>
</dbReference>
<dbReference type="Gramene" id="KCW58861">
    <property type="protein sequence ID" value="KCW58861"/>
    <property type="gene ID" value="EUGRSUZ_H01488"/>
</dbReference>
<dbReference type="Pfam" id="PF11744">
    <property type="entry name" value="ALMT"/>
    <property type="match status" value="1"/>
</dbReference>
<evidence type="ECO:0000256" key="9">
    <source>
        <dbReference type="SAM" id="Phobius"/>
    </source>
</evidence>
<comment type="similarity">
    <text evidence="2">Belongs to the aromatic acid exporter (TC 2.A.85) family.</text>
</comment>
<feature type="transmembrane region" description="Helical" evidence="9">
    <location>
        <begin position="190"/>
        <end position="208"/>
    </location>
</feature>
<feature type="transmembrane region" description="Helical" evidence="9">
    <location>
        <begin position="49"/>
        <end position="68"/>
    </location>
</feature>
<organism evidence="10">
    <name type="scientific">Eucalyptus grandis</name>
    <name type="common">Flooded gum</name>
    <dbReference type="NCBI Taxonomy" id="71139"/>
    <lineage>
        <taxon>Eukaryota</taxon>
        <taxon>Viridiplantae</taxon>
        <taxon>Streptophyta</taxon>
        <taxon>Embryophyta</taxon>
        <taxon>Tracheophyta</taxon>
        <taxon>Spermatophyta</taxon>
        <taxon>Magnoliopsida</taxon>
        <taxon>eudicotyledons</taxon>
        <taxon>Gunneridae</taxon>
        <taxon>Pentapetalae</taxon>
        <taxon>rosids</taxon>
        <taxon>malvids</taxon>
        <taxon>Myrtales</taxon>
        <taxon>Myrtaceae</taxon>
        <taxon>Myrtoideae</taxon>
        <taxon>Eucalypteae</taxon>
        <taxon>Eucalyptus</taxon>
    </lineage>
</organism>
<evidence type="ECO:0000256" key="6">
    <source>
        <dbReference type="ARBA" id="ARBA00023065"/>
    </source>
</evidence>
<protein>
    <recommendedName>
        <fullName evidence="11">Aluminum-activated malate transporter</fullName>
    </recommendedName>
</protein>
<evidence type="ECO:0000256" key="1">
    <source>
        <dbReference type="ARBA" id="ARBA00004141"/>
    </source>
</evidence>
<dbReference type="GO" id="GO:0009705">
    <property type="term" value="C:plant-type vacuole membrane"/>
    <property type="evidence" value="ECO:0000318"/>
    <property type="project" value="GO_Central"/>
</dbReference>
<evidence type="ECO:0000256" key="7">
    <source>
        <dbReference type="ARBA" id="ARBA00023136"/>
    </source>
</evidence>
<feature type="transmembrane region" description="Helical" evidence="9">
    <location>
        <begin position="80"/>
        <end position="98"/>
    </location>
</feature>
<dbReference type="GO" id="GO:0015743">
    <property type="term" value="P:malate transport"/>
    <property type="evidence" value="ECO:0007669"/>
    <property type="project" value="InterPro"/>
</dbReference>
<keyword evidence="7 9" id="KW-0472">Membrane</keyword>
<sequence>MSSSVVIPIQDGGEGAAPKTVEKESLGKNLSPVACLLRGMKGEHDVRRVVHSIKVGVALVLVSLLYLLDPLYKQVGENAMWAIMTVVVIFEFYAGATLSKGLNRGMGTILGGGLGCIAAVLAQEIGGVGNPIVIGTAVFIFGAAATYARSVPRIKKKYDYGAMIFILTFNLVVVSGLRAGEVMGIARQRLSTIVMGFSICIFTSLLVLPNWASDELHISIASKFEHLAFSIEGLLDKYFEVVVDKESKADGSFKVCKSVLHSKAKDESLANFAKWEPWHGKFGLSYPWDKYLQIGELLRELAATIVSLEVCIQSSRQPTADLRQSIKEPCESVASSITWTLRELGESVMKMRRCQSQALLLPKLKSTRLELRHFMSPSKLEHACDSGEDLAVSTFVFLLTEMVEKLEGLAKEVEELGKLAEFKTNDL</sequence>
<dbReference type="eggNOG" id="KOG4711">
    <property type="taxonomic scope" value="Eukaryota"/>
</dbReference>
<feature type="transmembrane region" description="Helical" evidence="9">
    <location>
        <begin position="128"/>
        <end position="148"/>
    </location>
</feature>
<evidence type="ECO:0000313" key="10">
    <source>
        <dbReference type="EMBL" id="KCW58861.1"/>
    </source>
</evidence>
<proteinExistence type="inferred from homology"/>